<keyword evidence="6 11" id="KW-0812">Transmembrane</keyword>
<evidence type="ECO:0000256" key="9">
    <source>
        <dbReference type="ARBA" id="ARBA00023136"/>
    </source>
</evidence>
<comment type="pathway">
    <text evidence="2">Protein modification; protein glycosylation.</text>
</comment>
<keyword evidence="9 11" id="KW-0472">Membrane</keyword>
<dbReference type="STRING" id="6832.A0A553NX55"/>
<evidence type="ECO:0000256" key="4">
    <source>
        <dbReference type="ARBA" id="ARBA00022676"/>
    </source>
</evidence>
<dbReference type="EC" id="2.4.1.258" evidence="3"/>
<dbReference type="Pfam" id="PF05208">
    <property type="entry name" value="ALG3"/>
    <property type="match status" value="1"/>
</dbReference>
<feature type="transmembrane region" description="Helical" evidence="11">
    <location>
        <begin position="214"/>
        <end position="231"/>
    </location>
</feature>
<dbReference type="GO" id="GO:0052925">
    <property type="term" value="F:dol-P-Man:Man(5)GlcNAc(2)-PP-Dol alpha-1,3-mannosyltransferase activity"/>
    <property type="evidence" value="ECO:0007669"/>
    <property type="project" value="UniProtKB-EC"/>
</dbReference>
<evidence type="ECO:0000256" key="8">
    <source>
        <dbReference type="ARBA" id="ARBA00022989"/>
    </source>
</evidence>
<dbReference type="PANTHER" id="PTHR12646:SF0">
    <property type="entry name" value="DOL-P-MAN:MAN(5)GLCNAC(2)-PP-DOL ALPHA-1,3-MANNOSYLTRANSFERASE"/>
    <property type="match status" value="1"/>
</dbReference>
<organism evidence="12 13">
    <name type="scientific">Tigriopus californicus</name>
    <name type="common">Marine copepod</name>
    <dbReference type="NCBI Taxonomy" id="6832"/>
    <lineage>
        <taxon>Eukaryota</taxon>
        <taxon>Metazoa</taxon>
        <taxon>Ecdysozoa</taxon>
        <taxon>Arthropoda</taxon>
        <taxon>Crustacea</taxon>
        <taxon>Multicrustacea</taxon>
        <taxon>Hexanauplia</taxon>
        <taxon>Copepoda</taxon>
        <taxon>Harpacticoida</taxon>
        <taxon>Harpacticidae</taxon>
        <taxon>Tigriopus</taxon>
    </lineage>
</organism>
<proteinExistence type="predicted"/>
<protein>
    <recommendedName>
        <fullName evidence="3">dolichyl-P-Man:Man5GlcNAc2-PP-dolichol alpha-1,3-mannosyltransferase</fullName>
        <ecNumber evidence="3">2.4.1.258</ecNumber>
    </recommendedName>
</protein>
<evidence type="ECO:0000256" key="5">
    <source>
        <dbReference type="ARBA" id="ARBA00022679"/>
    </source>
</evidence>
<dbReference type="AlphaFoldDB" id="A0A553NX55"/>
<comment type="catalytic activity">
    <reaction evidence="10">
        <text>an alpha-D-Man-(1-&gt;2)-alpha-D-Man-(1-&gt;2)-alpha-D-Man-(1-&gt;3)-[alpha-D-Man-(1-&gt;6)]-beta-D-Man-(1-&gt;4)-beta-D-GlcNAc-(1-&gt;4)-alpha-D-GlcNAc-diphospho-di-trans,poly-cis-dolichol + a di-trans,poly-cis-dolichyl beta-D-mannosyl phosphate = an alpha-D-Man-(1-&gt;2)-alpha-D-Man-(1-&gt;2)-alpha-D-Man-(1-&gt;3)-[alpha-D-Man-(1-&gt;3)-alpha-D-Man-(1-&gt;6)]-beta-D-Man-(1-&gt;4)-beta-D-GlcNAc-(1-&gt;4)-alpha-D-GlcNAc-diphospho-di-trans,poly-cis-dolichol + a di-trans,poly-cis-dolichyl phosphate + H(+)</text>
        <dbReference type="Rhea" id="RHEA:29527"/>
        <dbReference type="Rhea" id="RHEA-COMP:19498"/>
        <dbReference type="Rhea" id="RHEA-COMP:19501"/>
        <dbReference type="Rhea" id="RHEA-COMP:19516"/>
        <dbReference type="Rhea" id="RHEA-COMP:19517"/>
        <dbReference type="ChEBI" id="CHEBI:15378"/>
        <dbReference type="ChEBI" id="CHEBI:57683"/>
        <dbReference type="ChEBI" id="CHEBI:58211"/>
        <dbReference type="ChEBI" id="CHEBI:132515"/>
        <dbReference type="ChEBI" id="CHEBI:132516"/>
        <dbReference type="EC" id="2.4.1.258"/>
    </reaction>
    <physiologicalReaction direction="left-to-right" evidence="10">
        <dbReference type="Rhea" id="RHEA:29528"/>
    </physiologicalReaction>
</comment>
<feature type="transmembrane region" description="Helical" evidence="11">
    <location>
        <begin position="153"/>
        <end position="176"/>
    </location>
</feature>
<keyword evidence="13" id="KW-1185">Reference proteome</keyword>
<keyword evidence="8 11" id="KW-1133">Transmembrane helix</keyword>
<evidence type="ECO:0000256" key="7">
    <source>
        <dbReference type="ARBA" id="ARBA00022824"/>
    </source>
</evidence>
<keyword evidence="4" id="KW-0328">Glycosyltransferase</keyword>
<feature type="transmembrane region" description="Helical" evidence="11">
    <location>
        <begin position="183"/>
        <end position="208"/>
    </location>
</feature>
<accession>A0A553NX55</accession>
<dbReference type="OMA" id="PERYGIH"/>
<name>A0A553NX55_TIGCA</name>
<feature type="transmembrane region" description="Helical" evidence="11">
    <location>
        <begin position="292"/>
        <end position="312"/>
    </location>
</feature>
<dbReference type="GO" id="GO:0005789">
    <property type="term" value="C:endoplasmic reticulum membrane"/>
    <property type="evidence" value="ECO:0007669"/>
    <property type="project" value="UniProtKB-SubCell"/>
</dbReference>
<feature type="transmembrane region" description="Helical" evidence="11">
    <location>
        <begin position="401"/>
        <end position="421"/>
    </location>
</feature>
<evidence type="ECO:0000256" key="3">
    <source>
        <dbReference type="ARBA" id="ARBA00011964"/>
    </source>
</evidence>
<gene>
    <name evidence="12" type="ORF">TCAL_06124</name>
</gene>
<evidence type="ECO:0000313" key="12">
    <source>
        <dbReference type="EMBL" id="TRY70011.1"/>
    </source>
</evidence>
<evidence type="ECO:0000256" key="6">
    <source>
        <dbReference type="ARBA" id="ARBA00022692"/>
    </source>
</evidence>
<dbReference type="OrthoDB" id="20028at2759"/>
<dbReference type="Proteomes" id="UP000318571">
    <property type="component" value="Chromosome 9"/>
</dbReference>
<dbReference type="PANTHER" id="PTHR12646">
    <property type="entry name" value="NOT56 - RELATED"/>
    <property type="match status" value="1"/>
</dbReference>
<dbReference type="InterPro" id="IPR007873">
    <property type="entry name" value="Glycosyltransferase_ALG3"/>
</dbReference>
<evidence type="ECO:0000256" key="11">
    <source>
        <dbReference type="SAM" id="Phobius"/>
    </source>
</evidence>
<feature type="transmembrane region" description="Helical" evidence="11">
    <location>
        <begin position="129"/>
        <end position="147"/>
    </location>
</feature>
<comment type="subcellular location">
    <subcellularLocation>
        <location evidence="1">Endoplasmic reticulum membrane</location>
        <topology evidence="1">Multi-pass membrane protein</topology>
    </subcellularLocation>
</comment>
<feature type="transmembrane region" description="Helical" evidence="11">
    <location>
        <begin position="45"/>
        <end position="67"/>
    </location>
</feature>
<sequence>MAPGSRPQVRKRPTPGGLSGSLGWRGLISTWAAKAQALIMDPAQCAWMAGLLLGLEVVINALVIHHVKYTEIDWRAYMQEVEGVVNGTYNYAELKGDTGPLVYPAGFVWLYMGLYYATDLGLNVQRAQYIFAALYVVTLALVFRLMVKSEKVPPYVLVFMSVTSYRIHSIFVLRLFNDPVAMAFLYAALNFFISEWWSLGSVCFSLAVGVKMNILLFAPALFFAYLANLGVWHTAIQLFICGSIQVSLALPFLLSHPWHYLQGAFDLGRVFMFKWTVNWRFLPEEVFLDRRFHWALLGAHVLLLLICIPKWWKMLTSYRTLKAHEGPTYAVQLFLLPMFMSNFIGVALARSLHYQFYVWYFHQLHYLFWCVRMPSVLRLCLLGLIELCWNTYPSTIWSSGLLHSSHLLLLSGLLWSVYGMTKSQSRPSMERKKIN</sequence>
<evidence type="ECO:0000256" key="1">
    <source>
        <dbReference type="ARBA" id="ARBA00004477"/>
    </source>
</evidence>
<dbReference type="EMBL" id="VCGU01000009">
    <property type="protein sequence ID" value="TRY70011.1"/>
    <property type="molecule type" value="Genomic_DNA"/>
</dbReference>
<comment type="caution">
    <text evidence="12">The sequence shown here is derived from an EMBL/GenBank/DDBJ whole genome shotgun (WGS) entry which is preliminary data.</text>
</comment>
<keyword evidence="7" id="KW-0256">Endoplasmic reticulum</keyword>
<feature type="transmembrane region" description="Helical" evidence="11">
    <location>
        <begin position="333"/>
        <end position="354"/>
    </location>
</feature>
<keyword evidence="5" id="KW-0808">Transferase</keyword>
<reference evidence="12 13" key="1">
    <citation type="journal article" date="2018" name="Nat. Ecol. Evol.">
        <title>Genomic signatures of mitonuclear coevolution across populations of Tigriopus californicus.</title>
        <authorList>
            <person name="Barreto F.S."/>
            <person name="Watson E.T."/>
            <person name="Lima T.G."/>
            <person name="Willett C.S."/>
            <person name="Edmands S."/>
            <person name="Li W."/>
            <person name="Burton R.S."/>
        </authorList>
    </citation>
    <scope>NUCLEOTIDE SEQUENCE [LARGE SCALE GENOMIC DNA]</scope>
    <source>
        <strain evidence="12 13">San Diego</strain>
    </source>
</reference>
<evidence type="ECO:0000256" key="10">
    <source>
        <dbReference type="ARBA" id="ARBA00049506"/>
    </source>
</evidence>
<feature type="transmembrane region" description="Helical" evidence="11">
    <location>
        <begin position="101"/>
        <end position="117"/>
    </location>
</feature>
<evidence type="ECO:0000313" key="13">
    <source>
        <dbReference type="Proteomes" id="UP000318571"/>
    </source>
</evidence>
<evidence type="ECO:0000256" key="2">
    <source>
        <dbReference type="ARBA" id="ARBA00004922"/>
    </source>
</evidence>